<reference evidence="9 10" key="1">
    <citation type="submission" date="2021-01" db="EMBL/GenBank/DDBJ databases">
        <title>Whole genome shotgun sequence of Actinoplanes couchii NBRC 106145.</title>
        <authorList>
            <person name="Komaki H."/>
            <person name="Tamura T."/>
        </authorList>
    </citation>
    <scope>NUCLEOTIDE SEQUENCE [LARGE SCALE GENOMIC DNA]</scope>
    <source>
        <strain evidence="9 10">NBRC 106145</strain>
    </source>
</reference>
<organism evidence="9 10">
    <name type="scientific">Actinoplanes couchii</name>
    <dbReference type="NCBI Taxonomy" id="403638"/>
    <lineage>
        <taxon>Bacteria</taxon>
        <taxon>Bacillati</taxon>
        <taxon>Actinomycetota</taxon>
        <taxon>Actinomycetes</taxon>
        <taxon>Micromonosporales</taxon>
        <taxon>Micromonosporaceae</taxon>
        <taxon>Actinoplanes</taxon>
    </lineage>
</organism>
<proteinExistence type="predicted"/>
<keyword evidence="4" id="KW-0572">Peptidoglycan-anchor</keyword>
<keyword evidence="6" id="KW-1133">Transmembrane helix</keyword>
<keyword evidence="1" id="KW-0134">Cell wall</keyword>
<dbReference type="EMBL" id="BOMG01000023">
    <property type="protein sequence ID" value="GID52626.1"/>
    <property type="molecule type" value="Genomic_DNA"/>
</dbReference>
<feature type="compositionally biased region" description="Gly residues" evidence="5">
    <location>
        <begin position="344"/>
        <end position="369"/>
    </location>
</feature>
<evidence type="ECO:0000256" key="3">
    <source>
        <dbReference type="ARBA" id="ARBA00022729"/>
    </source>
</evidence>
<sequence>MPTVLYGLLAAALTIPAAPAMPAAATPRDCAVGNFTAHSQADLARIAVLNPGPLTRGLPALADVRLASATGTVDSDAQPYRSVASGRHADARVLGLPSGGAGAFHGEPSRQAPSTKDLASFRAAGLATTGTGRSTAHATWDDDYRCGRTGPLTRSATMLAGLSILDGMHAGGQRTSLLRIGPAGSAQSATDLIDLGRGRLGVRSGAGVALTELALFAGTAQQVTIRVVSQPTLEAISGGERGRPAVTYRPAVLEVKAAGKPARLLKDAGADVSVGLLGGLEPGKPSPLEARVSLGGVRQKVKGLQVKAEAETLRIEVRLGGSRLLDVALGSLVVEACAPDAVRQGGGDRPGTGGDRPGIGGGDRPGVGGDRPASGGDRPRPGGGDRPRPFPGDDDDDQDTSSGDQDDADSPDDSSPDDSSPDDSSPDDSDNSDSPDLDGDSPNGTPDGDTPSPSVSRSIDVPTLVADPAPAPARDTLALTGANVTAYGWAGGGLILAGLIALLVTRRRRPSNR</sequence>
<feature type="compositionally biased region" description="Acidic residues" evidence="5">
    <location>
        <begin position="392"/>
        <end position="439"/>
    </location>
</feature>
<name>A0ABQ3X281_9ACTN</name>
<keyword evidence="3 7" id="KW-0732">Signal</keyword>
<evidence type="ECO:0000259" key="8">
    <source>
        <dbReference type="PROSITE" id="PS50847"/>
    </source>
</evidence>
<evidence type="ECO:0000256" key="2">
    <source>
        <dbReference type="ARBA" id="ARBA00022525"/>
    </source>
</evidence>
<protein>
    <recommendedName>
        <fullName evidence="8">Gram-positive cocci surface proteins LPxTG domain-containing protein</fullName>
    </recommendedName>
</protein>
<dbReference type="InterPro" id="IPR019931">
    <property type="entry name" value="LPXTG_anchor"/>
</dbReference>
<keyword evidence="6" id="KW-0812">Transmembrane</keyword>
<evidence type="ECO:0000256" key="1">
    <source>
        <dbReference type="ARBA" id="ARBA00022512"/>
    </source>
</evidence>
<evidence type="ECO:0000313" key="9">
    <source>
        <dbReference type="EMBL" id="GID52626.1"/>
    </source>
</evidence>
<feature type="compositionally biased region" description="Basic and acidic residues" evidence="5">
    <location>
        <begin position="377"/>
        <end position="388"/>
    </location>
</feature>
<gene>
    <name evidence="9" type="ORF">Aco03nite_010300</name>
</gene>
<keyword evidence="2" id="KW-0964">Secreted</keyword>
<evidence type="ECO:0000256" key="7">
    <source>
        <dbReference type="SAM" id="SignalP"/>
    </source>
</evidence>
<feature type="domain" description="Gram-positive cocci surface proteins LPxTG" evidence="8">
    <location>
        <begin position="477"/>
        <end position="513"/>
    </location>
</feature>
<keyword evidence="10" id="KW-1185">Reference proteome</keyword>
<evidence type="ECO:0000313" key="10">
    <source>
        <dbReference type="Proteomes" id="UP000612282"/>
    </source>
</evidence>
<accession>A0ABQ3X281</accession>
<keyword evidence="6" id="KW-0472">Membrane</keyword>
<feature type="chain" id="PRO_5046298714" description="Gram-positive cocci surface proteins LPxTG domain-containing protein" evidence="7">
    <location>
        <begin position="21"/>
        <end position="513"/>
    </location>
</feature>
<evidence type="ECO:0000256" key="4">
    <source>
        <dbReference type="ARBA" id="ARBA00023088"/>
    </source>
</evidence>
<dbReference type="PROSITE" id="PS50847">
    <property type="entry name" value="GRAM_POS_ANCHORING"/>
    <property type="match status" value="1"/>
</dbReference>
<feature type="region of interest" description="Disordered" evidence="5">
    <location>
        <begin position="341"/>
        <end position="470"/>
    </location>
</feature>
<evidence type="ECO:0000256" key="6">
    <source>
        <dbReference type="SAM" id="Phobius"/>
    </source>
</evidence>
<dbReference type="Proteomes" id="UP000612282">
    <property type="component" value="Unassembled WGS sequence"/>
</dbReference>
<comment type="caution">
    <text evidence="9">The sequence shown here is derived from an EMBL/GenBank/DDBJ whole genome shotgun (WGS) entry which is preliminary data.</text>
</comment>
<evidence type="ECO:0000256" key="5">
    <source>
        <dbReference type="SAM" id="MobiDB-lite"/>
    </source>
</evidence>
<feature type="signal peptide" evidence="7">
    <location>
        <begin position="1"/>
        <end position="20"/>
    </location>
</feature>
<feature type="transmembrane region" description="Helical" evidence="6">
    <location>
        <begin position="486"/>
        <end position="505"/>
    </location>
</feature>
<dbReference type="RefSeq" id="WP_203793530.1">
    <property type="nucleotide sequence ID" value="NZ_BAAAQE010000076.1"/>
</dbReference>